<dbReference type="EMBL" id="GDHC01014323">
    <property type="protein sequence ID" value="JAQ04306.1"/>
    <property type="molecule type" value="Transcribed_RNA"/>
</dbReference>
<feature type="region of interest" description="Disordered" evidence="1">
    <location>
        <begin position="1327"/>
        <end position="1428"/>
    </location>
</feature>
<feature type="compositionally biased region" description="Low complexity" evidence="1">
    <location>
        <begin position="1473"/>
        <end position="1483"/>
    </location>
</feature>
<feature type="compositionally biased region" description="Polar residues" evidence="1">
    <location>
        <begin position="87"/>
        <end position="101"/>
    </location>
</feature>
<feature type="region of interest" description="Disordered" evidence="1">
    <location>
        <begin position="194"/>
        <end position="214"/>
    </location>
</feature>
<feature type="region of interest" description="Disordered" evidence="1">
    <location>
        <begin position="1473"/>
        <end position="1493"/>
    </location>
</feature>
<feature type="compositionally biased region" description="Basic residues" evidence="1">
    <location>
        <begin position="1395"/>
        <end position="1404"/>
    </location>
</feature>
<evidence type="ECO:0000256" key="1">
    <source>
        <dbReference type="SAM" id="MobiDB-lite"/>
    </source>
</evidence>
<feature type="compositionally biased region" description="Basic and acidic residues" evidence="1">
    <location>
        <begin position="653"/>
        <end position="662"/>
    </location>
</feature>
<feature type="compositionally biased region" description="Basic and acidic residues" evidence="1">
    <location>
        <begin position="1113"/>
        <end position="1123"/>
    </location>
</feature>
<name>A0A146LAS4_LYGHE</name>
<feature type="region of interest" description="Disordered" evidence="1">
    <location>
        <begin position="293"/>
        <end position="314"/>
    </location>
</feature>
<feature type="region of interest" description="Disordered" evidence="1">
    <location>
        <begin position="844"/>
        <end position="903"/>
    </location>
</feature>
<feature type="compositionally biased region" description="Polar residues" evidence="1">
    <location>
        <begin position="1061"/>
        <end position="1074"/>
    </location>
</feature>
<proteinExistence type="predicted"/>
<feature type="region of interest" description="Disordered" evidence="1">
    <location>
        <begin position="642"/>
        <end position="684"/>
    </location>
</feature>
<feature type="compositionally biased region" description="Polar residues" evidence="1">
    <location>
        <begin position="338"/>
        <end position="364"/>
    </location>
</feature>
<feature type="compositionally biased region" description="Basic residues" evidence="1">
    <location>
        <begin position="74"/>
        <end position="86"/>
    </location>
</feature>
<feature type="compositionally biased region" description="Polar residues" evidence="1">
    <location>
        <begin position="850"/>
        <end position="860"/>
    </location>
</feature>
<feature type="region of interest" description="Disordered" evidence="1">
    <location>
        <begin position="1150"/>
        <end position="1198"/>
    </location>
</feature>
<feature type="non-terminal residue" evidence="2">
    <location>
        <position position="1"/>
    </location>
</feature>
<feature type="region of interest" description="Disordered" evidence="1">
    <location>
        <begin position="491"/>
        <end position="512"/>
    </location>
</feature>
<feature type="compositionally biased region" description="Polar residues" evidence="1">
    <location>
        <begin position="1169"/>
        <end position="1179"/>
    </location>
</feature>
<feature type="region of interest" description="Disordered" evidence="1">
    <location>
        <begin position="604"/>
        <end position="625"/>
    </location>
</feature>
<feature type="compositionally biased region" description="Polar residues" evidence="1">
    <location>
        <begin position="670"/>
        <end position="684"/>
    </location>
</feature>
<feature type="region of interest" description="Disordered" evidence="1">
    <location>
        <begin position="1093"/>
        <end position="1131"/>
    </location>
</feature>
<sequence>RDDSPVPLSSLFEVQSSGSGARVQNPFRLWHGVRPTRMRGLDLPHRRYSMPETIMRKFRLGQSSSSSDSSRSSTRQRRHVPRRKQNTKQSKINRSSQTSPKCQEKCLSESKLLLDSSPSLLIRRASSVPDLSSSEEGRSSKFSRPLSARDRFYGTPSPSQVSCYGGPGHTCALCSNSWSLTSSDYTLTQTVSDRTTSTQDSTLSIQSTSPSIPTPVPFTAEQALMLENSIFQPAGNFVTVHTESILIRPINVIDSTDNWHYGFSPDDIESQLAMAPQSVGTITEDDIEAITSGRKDRSTSIGEWPVPSEHFPQPLEFVDSETNTFEERLKCIGVQASDKPSSPELTTMNTGSQTQNGENKSPSPYAQRGPEISVGVPLPRLSDAALLKSKDEERRIGTEFIDFERGRLDNRFQHRDQKTQFNSLLKSSKSFPPSYHDKGAYPSSVDAEVAVTGGNYKDLEEAEAVIARYSAVPRSNSMLVNTSSIDYTSDSDLSLTDSLEDGNENRDKDFPQSRHDTRLVRGEVALEESKNKKRFPKGGDAYAYFLSMTGEQDMIKGCPVPDWLRARLKRREEEIKKLFEVKLNKHQTHQTIIYRRRKRMVRHVEHHHGTNSSQNSRTKPMKSIRWDDRRQEMPQTIVGMVHELPDHSLQVSPKKEPGKEDLTDQDQPSERSSSQQAVQSMDNNNKYVHISEVIKIELSNQLKTVITKEKQINFNHDAFSRDGKSIQTSEVINNEDAHNSQKIIMRTNVGNFEIAQNNMIDLQQSASVKQPVVEEPKSSDELAGTEIGTQTVPHHICGNRSLLARPTDGPYSFKQLIPLFHSKADDQTVADVLLSAMNEDKETLPGKVSVRQQTGESQTSSDDEILDRVESSCNTDQPYLSESIQTRESFLDSQPPEPGEIPRITVDKSEQCDEASIDHVPTEILQTENKECNTDAFSVSAIVQTKETFHDDEKSFVESEKDEVTVISQLSKDKGTDVFVEEVEAKSADKSCNTANPLTTSSVQTDNLNTVNEVKPLVVSQAKSVGKKKDVQFVDSGVQQTSRQNKKGVGISRQKRDTPTPYCTRSNPDDSSQVLELNVPPCSCHMCTFHKRSQAATDKKELSGVRGKIGPKRSSDSGKDSKKLQKFPTGRRSVGKFQRKFEVIPEEKGSMESIADETTESKPTPSTEWSKTLVTTGTMTRDPGRHVSIQEPPLPEEKVDDTTQTCAFQEEEVIQKVIQVNTKKSNLVIGRFRAIPDDLQDEGSSSDLGNLPDGLEVVRQYKGRAALAAGNVSGQEELLTLSKGWINFYLLKDNQDLDDATNEGFQIEGTNIDESVQEYTLEIQATPEQDFTPEPSTRHGRGSSILPNLPQRELKRSRQPKAHQSSRPGAGQVTLPDIHSSSSSSTPENQDGHHPHSTRKHHRHALPDVNDARGSRHEIKSRRERREQVTAIAKTEPIFKLPTEMDHNLETSHSTKAVEVARSEHSVSSITSSTVIVSESPSPQQMHFSDRKVQKRSAMYSETNGVGSSWTVTVAGSSGVTNQTPPDVEMRLTFAKPNGRPGGDGQERSLMQYNGVSQQTHHISRSKRQGKMIEEYKHSLRNERHSLQYVPELRSMKKERGRLEGSQKDHQDDEHSGRLSPRSKCSEAFSEEGELQVTGLAITPELKPRVPTQSERDLVRRQRYKFTR</sequence>
<reference evidence="2" key="1">
    <citation type="journal article" date="2016" name="Gigascience">
        <title>De novo construction of an expanded transcriptome assembly for the western tarnished plant bug, Lygus hesperus.</title>
        <authorList>
            <person name="Tassone E.E."/>
            <person name="Geib S.M."/>
            <person name="Hall B."/>
            <person name="Fabrick J.A."/>
            <person name="Brent C.S."/>
            <person name="Hull J.J."/>
        </authorList>
    </citation>
    <scope>NUCLEOTIDE SEQUENCE</scope>
</reference>
<protein>
    <submittedName>
        <fullName evidence="2">Uncharacterized protein</fullName>
    </submittedName>
</protein>
<feature type="compositionally biased region" description="Basic and acidic residues" evidence="1">
    <location>
        <begin position="1594"/>
        <end position="1617"/>
    </location>
</feature>
<feature type="region of interest" description="Disordered" evidence="1">
    <location>
        <begin position="333"/>
        <end position="376"/>
    </location>
</feature>
<feature type="compositionally biased region" description="Low complexity" evidence="1">
    <location>
        <begin position="201"/>
        <end position="211"/>
    </location>
</feature>
<feature type="compositionally biased region" description="Polar residues" evidence="1">
    <location>
        <begin position="871"/>
        <end position="892"/>
    </location>
</feature>
<organism evidence="2">
    <name type="scientific">Lygus hesperus</name>
    <name type="common">Western plant bug</name>
    <dbReference type="NCBI Taxonomy" id="30085"/>
    <lineage>
        <taxon>Eukaryota</taxon>
        <taxon>Metazoa</taxon>
        <taxon>Ecdysozoa</taxon>
        <taxon>Arthropoda</taxon>
        <taxon>Hexapoda</taxon>
        <taxon>Insecta</taxon>
        <taxon>Pterygota</taxon>
        <taxon>Neoptera</taxon>
        <taxon>Paraneoptera</taxon>
        <taxon>Hemiptera</taxon>
        <taxon>Heteroptera</taxon>
        <taxon>Panheteroptera</taxon>
        <taxon>Cimicomorpha</taxon>
        <taxon>Miridae</taxon>
        <taxon>Mirini</taxon>
        <taxon>Lygus</taxon>
    </lineage>
</organism>
<gene>
    <name evidence="2" type="ORF">g.81758</name>
</gene>
<feature type="region of interest" description="Disordered" evidence="1">
    <location>
        <begin position="58"/>
        <end position="103"/>
    </location>
</feature>
<feature type="compositionally biased region" description="Low complexity" evidence="1">
    <location>
        <begin position="63"/>
        <end position="73"/>
    </location>
</feature>
<feature type="region of interest" description="Disordered" evidence="1">
    <location>
        <begin position="127"/>
        <end position="150"/>
    </location>
</feature>
<feature type="region of interest" description="Disordered" evidence="1">
    <location>
        <begin position="1583"/>
        <end position="1668"/>
    </location>
</feature>
<accession>A0A146LAS4</accession>
<evidence type="ECO:0000313" key="2">
    <source>
        <dbReference type="EMBL" id="JAQ04306.1"/>
    </source>
</evidence>
<feature type="region of interest" description="Disordered" evidence="1">
    <location>
        <begin position="1"/>
        <end position="25"/>
    </location>
</feature>
<feature type="compositionally biased region" description="Basic and acidic residues" evidence="1">
    <location>
        <begin position="503"/>
        <end position="512"/>
    </location>
</feature>
<feature type="region of interest" description="Disordered" evidence="1">
    <location>
        <begin position="1034"/>
        <end position="1074"/>
    </location>
</feature>